<dbReference type="AlphaFoldDB" id="A0A1I8MEM5"/>
<evidence type="ECO:0000256" key="1">
    <source>
        <dbReference type="ARBA" id="ARBA00023125"/>
    </source>
</evidence>
<comment type="similarity">
    <text evidence="3">Belongs to the MEIOB family.</text>
</comment>
<sequence length="490" mass="56097">MDKIMNSKDKATPLTTKKLYQVHPEMENVLIVAMVLGKTEPNIFLSRNDTQHKGVMTFTLRDAPQHVVNCKYWGTREKVEELDGQIQLGDIVDVVCPKISLIQKSDALESKQAQFQPVSSLPVTLVVNEGQGLIERHSYHDLEKYTEIRLLAHQSHKPLYSVMNLADVQTSLSDSKAQAFHTDFLVVVGLVRKAREIRATKEGRARRCLEIVVFDQSLTSGLTFTLWHADWINRAETVWQPMKTVLHLIDVKVSYSSFYKGCILSFTSKSLLYENPVGTETQHLKTFASTLARTPFDLAVHNNSADTLPKAEDIQTVMTVRQIYARAEGHLRDTNEHFTAKLYAMVTRFEVDWPDRVLSKKCKSCNRYIATRKDLCDSEQCQLSFSLGYTGQKYDYFFNINLQLSDHTGTLVEGRLTDAIAMKVLSFNCDQYLKLNPQELEQLKWRFLLNNVEAKLLIKKSNVLRRKMMAIIIDLRPIELEQLSDNIAVF</sequence>
<dbReference type="GO" id="GO:0000712">
    <property type="term" value="P:resolution of meiotic recombination intermediates"/>
    <property type="evidence" value="ECO:0007669"/>
    <property type="project" value="TreeGrafter"/>
</dbReference>
<dbReference type="PANTHER" id="PTHR21166:SF2">
    <property type="entry name" value="CELL DIVISION CONTROL PROTEIN 24 OB DOMAIN-CONTAINING PROTEIN-RELATED"/>
    <property type="match status" value="1"/>
</dbReference>
<dbReference type="SUPFAM" id="SSF50249">
    <property type="entry name" value="Nucleic acid-binding proteins"/>
    <property type="match status" value="2"/>
</dbReference>
<keyword evidence="1" id="KW-0238">DNA-binding</keyword>
<dbReference type="STRING" id="7370.A0A1I8MEM5"/>
<gene>
    <name evidence="5" type="primary">101891675</name>
</gene>
<name>A0A1I8MEM5_MUSDO</name>
<dbReference type="EnsemblMetazoa" id="MDOA004114-RA">
    <property type="protein sequence ID" value="MDOA004114-PA"/>
    <property type="gene ID" value="MDOA004114"/>
</dbReference>
<dbReference type="InterPro" id="IPR012340">
    <property type="entry name" value="NA-bd_OB-fold"/>
</dbReference>
<dbReference type="Pfam" id="PF24903">
    <property type="entry name" value="OB_MEIOB_N"/>
    <property type="match status" value="1"/>
</dbReference>
<dbReference type="GO" id="GO:0008310">
    <property type="term" value="F:single-stranded DNA 3'-5' DNA exonuclease activity"/>
    <property type="evidence" value="ECO:0007669"/>
    <property type="project" value="TreeGrafter"/>
</dbReference>
<reference evidence="5" key="1">
    <citation type="submission" date="2020-05" db="UniProtKB">
        <authorList>
            <consortium name="EnsemblMetazoa"/>
        </authorList>
    </citation>
    <scope>IDENTIFICATION</scope>
    <source>
        <strain evidence="5">Aabys</strain>
    </source>
</reference>
<dbReference type="KEGG" id="mde:101891675"/>
<dbReference type="OrthoDB" id="9937820at2759"/>
<evidence type="ECO:0000256" key="2">
    <source>
        <dbReference type="ARBA" id="ARBA00023254"/>
    </source>
</evidence>
<dbReference type="InterPro" id="IPR052469">
    <property type="entry name" value="MEIOB"/>
</dbReference>
<dbReference type="VEuPathDB" id="VectorBase:MDOA004114"/>
<dbReference type="RefSeq" id="XP_005190694.2">
    <property type="nucleotide sequence ID" value="XM_005190637.4"/>
</dbReference>
<evidence type="ECO:0000313" key="5">
    <source>
        <dbReference type="EnsemblMetazoa" id="MDOA004114-PA"/>
    </source>
</evidence>
<organism evidence="5">
    <name type="scientific">Musca domestica</name>
    <name type="common">House fly</name>
    <dbReference type="NCBI Taxonomy" id="7370"/>
    <lineage>
        <taxon>Eukaryota</taxon>
        <taxon>Metazoa</taxon>
        <taxon>Ecdysozoa</taxon>
        <taxon>Arthropoda</taxon>
        <taxon>Hexapoda</taxon>
        <taxon>Insecta</taxon>
        <taxon>Pterygota</taxon>
        <taxon>Neoptera</taxon>
        <taxon>Endopterygota</taxon>
        <taxon>Diptera</taxon>
        <taxon>Brachycera</taxon>
        <taxon>Muscomorpha</taxon>
        <taxon>Muscoidea</taxon>
        <taxon>Muscidae</taxon>
        <taxon>Musca</taxon>
    </lineage>
</organism>
<dbReference type="InterPro" id="IPR056880">
    <property type="entry name" value="OB_MEIOB_N"/>
</dbReference>
<accession>A0A1I8MEM5</accession>
<dbReference type="VEuPathDB" id="VectorBase:MDOMA2_008820"/>
<dbReference type="PANTHER" id="PTHR21166">
    <property type="entry name" value="CELL DIVISION CONTROL PROTEIN 24 OB DOMAIN-CONTAINING PROTEIN-RELATED"/>
    <property type="match status" value="1"/>
</dbReference>
<feature type="domain" description="MEIOB-like N-terminal" evidence="4">
    <location>
        <begin position="17"/>
        <end position="154"/>
    </location>
</feature>
<dbReference type="Gene3D" id="2.40.50.140">
    <property type="entry name" value="Nucleic acid-binding proteins"/>
    <property type="match status" value="2"/>
</dbReference>
<proteinExistence type="inferred from homology"/>
<evidence type="ECO:0000259" key="4">
    <source>
        <dbReference type="Pfam" id="PF24903"/>
    </source>
</evidence>
<keyword evidence="2" id="KW-0469">Meiosis</keyword>
<protein>
    <recommendedName>
        <fullName evidence="4">MEIOB-like N-terminal domain-containing protein</fullName>
    </recommendedName>
</protein>
<dbReference type="GO" id="GO:0003697">
    <property type="term" value="F:single-stranded DNA binding"/>
    <property type="evidence" value="ECO:0007669"/>
    <property type="project" value="TreeGrafter"/>
</dbReference>
<dbReference type="eggNOG" id="KOG0851">
    <property type="taxonomic scope" value="Eukaryota"/>
</dbReference>
<evidence type="ECO:0000256" key="3">
    <source>
        <dbReference type="ARBA" id="ARBA00038329"/>
    </source>
</evidence>